<evidence type="ECO:0000313" key="1">
    <source>
        <dbReference type="EMBL" id="KAF4653650.1"/>
    </source>
</evidence>
<gene>
    <name evidence="1" type="ORF">FOL47_010414</name>
</gene>
<proteinExistence type="predicted"/>
<organism evidence="1 2">
    <name type="scientific">Perkinsus chesapeaki</name>
    <name type="common">Clam parasite</name>
    <name type="synonym">Perkinsus andrewsi</name>
    <dbReference type="NCBI Taxonomy" id="330153"/>
    <lineage>
        <taxon>Eukaryota</taxon>
        <taxon>Sar</taxon>
        <taxon>Alveolata</taxon>
        <taxon>Perkinsozoa</taxon>
        <taxon>Perkinsea</taxon>
        <taxon>Perkinsida</taxon>
        <taxon>Perkinsidae</taxon>
        <taxon>Perkinsus</taxon>
    </lineage>
</organism>
<accession>A0A7J6L2F5</accession>
<reference evidence="1 2" key="1">
    <citation type="submission" date="2020-04" db="EMBL/GenBank/DDBJ databases">
        <title>Perkinsus chesapeaki whole genome sequence.</title>
        <authorList>
            <person name="Bogema D.R."/>
        </authorList>
    </citation>
    <scope>NUCLEOTIDE SEQUENCE [LARGE SCALE GENOMIC DNA]</scope>
    <source>
        <strain evidence="1">ATCC PRA-425</strain>
    </source>
</reference>
<protein>
    <submittedName>
        <fullName evidence="1">Uncharacterized protein</fullName>
    </submittedName>
</protein>
<keyword evidence="2" id="KW-1185">Reference proteome</keyword>
<dbReference type="AlphaFoldDB" id="A0A7J6L2F5"/>
<feature type="non-terminal residue" evidence="1">
    <location>
        <position position="219"/>
    </location>
</feature>
<dbReference type="EMBL" id="JAAPAO010000800">
    <property type="protein sequence ID" value="KAF4653650.1"/>
    <property type="molecule type" value="Genomic_DNA"/>
</dbReference>
<evidence type="ECO:0000313" key="2">
    <source>
        <dbReference type="Proteomes" id="UP000591131"/>
    </source>
</evidence>
<sequence length="219" mass="23933">MSVDLGASSRRSLSVLGEAIVPSIQQGLTPSAVDRVTLGFESEQKDAKNTSEVKWEDQASYYAYYDRCDLGTTETTKLMINYGQYAIILHATSSPTTIAATTATTTVTTTLPSTNPGGFSGEFRSSLPENYSSMFAIGDNTNVFCNPRCQRARYERILSEWHLLQDCSVVERGVPPLTKKAFSSLHAASVVGGITSTIQTGAGEVKWEDQASYYAYYDR</sequence>
<dbReference type="Proteomes" id="UP000591131">
    <property type="component" value="Unassembled WGS sequence"/>
</dbReference>
<name>A0A7J6L2F5_PERCH</name>
<comment type="caution">
    <text evidence="1">The sequence shown here is derived from an EMBL/GenBank/DDBJ whole genome shotgun (WGS) entry which is preliminary data.</text>
</comment>